<dbReference type="EMBL" id="JBBPBN010000009">
    <property type="protein sequence ID" value="KAK9031673.1"/>
    <property type="molecule type" value="Genomic_DNA"/>
</dbReference>
<evidence type="ECO:0008006" key="4">
    <source>
        <dbReference type="Google" id="ProtNLM"/>
    </source>
</evidence>
<evidence type="ECO:0000313" key="3">
    <source>
        <dbReference type="Proteomes" id="UP001396334"/>
    </source>
</evidence>
<sequence length="248" mass="28015">MLIGSGKRRWRGLRENSPMVDGVSMGIGMLARELNEAEIMNFSLMRLAVSRMLMMFSSSDTRQNVLESGGLCKWFSKVANWEPGIEIGNKRAWLSVFEIPLHVWLRVTFENIALIWGTLIRSDDLTLEPNSFEQGHILIEIDQFECINELVVLQVQGLMSRVCVVEFEPSLEEQSCLFCERAYESELDCDGDELGKGEDDVGDINSLRGGENIMGTQTSTSMDRDVGSDRNGLDSGNHPRWGMKELWI</sequence>
<comment type="caution">
    <text evidence="2">The sequence shown here is derived from an EMBL/GenBank/DDBJ whole genome shotgun (WGS) entry which is preliminary data.</text>
</comment>
<dbReference type="Proteomes" id="UP001396334">
    <property type="component" value="Unassembled WGS sequence"/>
</dbReference>
<name>A0ABR2T399_9ROSI</name>
<dbReference type="PANTHER" id="PTHR34427:SF5">
    <property type="entry name" value="DUF4283 DOMAIN-CONTAINING PROTEIN"/>
    <property type="match status" value="1"/>
</dbReference>
<accession>A0ABR2T399</accession>
<proteinExistence type="predicted"/>
<evidence type="ECO:0000313" key="2">
    <source>
        <dbReference type="EMBL" id="KAK9031673.1"/>
    </source>
</evidence>
<organism evidence="2 3">
    <name type="scientific">Hibiscus sabdariffa</name>
    <name type="common">roselle</name>
    <dbReference type="NCBI Taxonomy" id="183260"/>
    <lineage>
        <taxon>Eukaryota</taxon>
        <taxon>Viridiplantae</taxon>
        <taxon>Streptophyta</taxon>
        <taxon>Embryophyta</taxon>
        <taxon>Tracheophyta</taxon>
        <taxon>Spermatophyta</taxon>
        <taxon>Magnoliopsida</taxon>
        <taxon>eudicotyledons</taxon>
        <taxon>Gunneridae</taxon>
        <taxon>Pentapetalae</taxon>
        <taxon>rosids</taxon>
        <taxon>malvids</taxon>
        <taxon>Malvales</taxon>
        <taxon>Malvaceae</taxon>
        <taxon>Malvoideae</taxon>
        <taxon>Hibiscus</taxon>
    </lineage>
</organism>
<feature type="region of interest" description="Disordered" evidence="1">
    <location>
        <begin position="205"/>
        <end position="237"/>
    </location>
</feature>
<dbReference type="PANTHER" id="PTHR34427">
    <property type="entry name" value="DUF4283 DOMAIN PROTEIN"/>
    <property type="match status" value="1"/>
</dbReference>
<protein>
    <recommendedName>
        <fullName evidence="4">DUF4283 domain-containing protein</fullName>
    </recommendedName>
</protein>
<gene>
    <name evidence="2" type="ORF">V6N11_055965</name>
</gene>
<feature type="compositionally biased region" description="Basic and acidic residues" evidence="1">
    <location>
        <begin position="222"/>
        <end position="232"/>
    </location>
</feature>
<evidence type="ECO:0000256" key="1">
    <source>
        <dbReference type="SAM" id="MobiDB-lite"/>
    </source>
</evidence>
<keyword evidence="3" id="KW-1185">Reference proteome</keyword>
<reference evidence="2 3" key="1">
    <citation type="journal article" date="2024" name="G3 (Bethesda)">
        <title>Genome assembly of Hibiscus sabdariffa L. provides insights into metabolisms of medicinal natural products.</title>
        <authorList>
            <person name="Kim T."/>
        </authorList>
    </citation>
    <scope>NUCLEOTIDE SEQUENCE [LARGE SCALE GENOMIC DNA]</scope>
    <source>
        <strain evidence="2">TK-2024</strain>
        <tissue evidence="2">Old leaves</tissue>
    </source>
</reference>